<dbReference type="InterPro" id="IPR012676">
    <property type="entry name" value="TGS-like"/>
</dbReference>
<gene>
    <name evidence="2" type="ORF">H8700_06180</name>
</gene>
<dbReference type="InterPro" id="IPR027417">
    <property type="entry name" value="P-loop_NTPase"/>
</dbReference>
<dbReference type="Gene3D" id="3.10.20.30">
    <property type="match status" value="1"/>
</dbReference>
<organism evidence="2 3">
    <name type="scientific">Jutongia hominis</name>
    <dbReference type="NCBI Taxonomy" id="2763664"/>
    <lineage>
        <taxon>Bacteria</taxon>
        <taxon>Bacillati</taxon>
        <taxon>Bacillota</taxon>
        <taxon>Clostridia</taxon>
        <taxon>Lachnospirales</taxon>
        <taxon>Lachnospiraceae</taxon>
        <taxon>Jutongia</taxon>
    </lineage>
</organism>
<dbReference type="CDD" id="cd02028">
    <property type="entry name" value="UMPK_like"/>
    <property type="match status" value="1"/>
</dbReference>
<dbReference type="PANTHER" id="PTHR10285">
    <property type="entry name" value="URIDINE KINASE"/>
    <property type="match status" value="1"/>
</dbReference>
<evidence type="ECO:0000313" key="3">
    <source>
        <dbReference type="Proteomes" id="UP000637513"/>
    </source>
</evidence>
<reference evidence="2 3" key="1">
    <citation type="submission" date="2020-08" db="EMBL/GenBank/DDBJ databases">
        <title>Genome public.</title>
        <authorList>
            <person name="Liu C."/>
            <person name="Sun Q."/>
        </authorList>
    </citation>
    <scope>NUCLEOTIDE SEQUENCE [LARGE SCALE GENOMIC DNA]</scope>
    <source>
        <strain evidence="2 3">BX3</strain>
    </source>
</reference>
<evidence type="ECO:0000259" key="1">
    <source>
        <dbReference type="Pfam" id="PF00485"/>
    </source>
</evidence>
<evidence type="ECO:0000313" key="2">
    <source>
        <dbReference type="EMBL" id="MBC8557289.1"/>
    </source>
</evidence>
<keyword evidence="3" id="KW-1185">Reference proteome</keyword>
<dbReference type="CDD" id="cd01667">
    <property type="entry name" value="TGS_ThrRS"/>
    <property type="match status" value="1"/>
</dbReference>
<dbReference type="RefSeq" id="WP_249304355.1">
    <property type="nucleotide sequence ID" value="NZ_JACRSW010000027.1"/>
</dbReference>
<feature type="domain" description="Phosphoribulokinase/uridine kinase" evidence="1">
    <location>
        <begin position="290"/>
        <end position="488"/>
    </location>
</feature>
<comment type="caution">
    <text evidence="2">The sequence shown here is derived from an EMBL/GenBank/DDBJ whole genome shotgun (WGS) entry which is preliminary data.</text>
</comment>
<name>A0ABR7MUE2_9FIRM</name>
<dbReference type="Proteomes" id="UP000637513">
    <property type="component" value="Unassembled WGS sequence"/>
</dbReference>
<dbReference type="Gene3D" id="3.40.50.300">
    <property type="entry name" value="P-loop containing nucleotide triphosphate hydrolases"/>
    <property type="match status" value="1"/>
</dbReference>
<dbReference type="SUPFAM" id="SSF81271">
    <property type="entry name" value="TGS-like"/>
    <property type="match status" value="1"/>
</dbReference>
<sequence>MGELVNVTVGKQTNTYPVGITYGEIAKEFADQYQYDIILAQKDGRLVELAKKIKEDCTIEFLTTATGSGHKTYDRGVSLMMLKAFYSVADPSKLRNVFIKHSLGDCIYCEADGITITEELLRRVEQFMHKMVDRDAVFEKRSVDTSEALKLFQRHKMYDKKKLFEYRRVSKVNIYTLEGFEDYYYGYMPQSCGILKYFALKPYDKGFLLQIPNKKQPDRLGEFVDRPKLFATLQEAACWGRMVDVDTVGALNDVIAHGGAQDLILVQEALQEKKIAEIAEKIATEGKKKFIMIAGPSSSGKTSFSHRLSIQLRTHGLHPHPIALDNYFKDRKDTPVDENGNFDFECLEAIDVEQFNEDMTRLLAGERVELPIFNFVAGRREYNGDYRKLGPNDILVIEGIHGLNDKLSYSLPKESKFKIYISALTQINIDEHNRISTTDGRLIRRMVRDARTRGTTAEKTIAMWSSVRRGEDKYIFPFQEEADVMFNSALIYELAVLKPYAESILFGIPKNVPEYIEAKRLLKFLDYFIGISSEDIPKNSLMREFVGGSVFRV</sequence>
<dbReference type="InterPro" id="IPR018163">
    <property type="entry name" value="Thr/Ala-tRNA-synth_IIc_edit"/>
</dbReference>
<dbReference type="EMBL" id="JACRSW010000027">
    <property type="protein sequence ID" value="MBC8557289.1"/>
    <property type="molecule type" value="Genomic_DNA"/>
</dbReference>
<dbReference type="SUPFAM" id="SSF52540">
    <property type="entry name" value="P-loop containing nucleoside triphosphate hydrolases"/>
    <property type="match status" value="1"/>
</dbReference>
<accession>A0ABR7MUE2</accession>
<proteinExistence type="predicted"/>
<dbReference type="Pfam" id="PF00485">
    <property type="entry name" value="PRK"/>
    <property type="match status" value="1"/>
</dbReference>
<dbReference type="InterPro" id="IPR012675">
    <property type="entry name" value="Beta-grasp_dom_sf"/>
</dbReference>
<keyword evidence="2" id="KW-0418">Kinase</keyword>
<protein>
    <submittedName>
        <fullName evidence="2">Nucleoside kinase</fullName>
    </submittedName>
</protein>
<dbReference type="GO" id="GO:0016301">
    <property type="term" value="F:kinase activity"/>
    <property type="evidence" value="ECO:0007669"/>
    <property type="project" value="UniProtKB-KW"/>
</dbReference>
<keyword evidence="2" id="KW-0808">Transferase</keyword>
<dbReference type="SUPFAM" id="SSF55186">
    <property type="entry name" value="ThrRS/AlaRS common domain"/>
    <property type="match status" value="1"/>
</dbReference>
<dbReference type="Gene3D" id="3.30.980.10">
    <property type="entry name" value="Threonyl-trna Synthetase, Chain A, domain 2"/>
    <property type="match status" value="1"/>
</dbReference>
<dbReference type="InterPro" id="IPR006083">
    <property type="entry name" value="PRK/URK"/>
</dbReference>